<evidence type="ECO:0000256" key="1">
    <source>
        <dbReference type="ARBA" id="ARBA00022516"/>
    </source>
</evidence>
<reference evidence="8" key="1">
    <citation type="journal article" date="2014" name="Front. Microbiol.">
        <title>High frequency of phylogenetically diverse reductive dehalogenase-homologous genes in deep subseafloor sedimentary metagenomes.</title>
        <authorList>
            <person name="Kawai M."/>
            <person name="Futagami T."/>
            <person name="Toyoda A."/>
            <person name="Takaki Y."/>
            <person name="Nishi S."/>
            <person name="Hori S."/>
            <person name="Arai W."/>
            <person name="Tsubouchi T."/>
            <person name="Morono Y."/>
            <person name="Uchiyama I."/>
            <person name="Ito T."/>
            <person name="Fujiyama A."/>
            <person name="Inagaki F."/>
            <person name="Takami H."/>
        </authorList>
    </citation>
    <scope>NUCLEOTIDE SEQUENCE</scope>
    <source>
        <strain evidence="8">Expedition CK06-06</strain>
    </source>
</reference>
<dbReference type="Gene3D" id="3.50.50.60">
    <property type="entry name" value="FAD/NAD(P)-binding domain"/>
    <property type="match status" value="1"/>
</dbReference>
<evidence type="ECO:0000259" key="7">
    <source>
        <dbReference type="Pfam" id="PF22578"/>
    </source>
</evidence>
<keyword evidence="4" id="KW-0443">Lipid metabolism</keyword>
<dbReference type="InterPro" id="IPR050407">
    <property type="entry name" value="Geranylgeranyl_reductase"/>
</dbReference>
<dbReference type="Pfam" id="PF22578">
    <property type="entry name" value="GGR_cat"/>
    <property type="match status" value="1"/>
</dbReference>
<evidence type="ECO:0000256" key="4">
    <source>
        <dbReference type="ARBA" id="ARBA00023098"/>
    </source>
</evidence>
<sequence length="225" mass="24991">GAKAENTDLDPKYVEIFLGRTIAPGFFAWAIPTNKEGTEARVGLCIDNTSNNTLKQCFNNLLKHKSLQNITTTKRIAGTIPLGALKKTTISNVMLVGDAAAQVKPTSGGGVYPGIICAKHCASVALDALENRDFNNRVLRKYHKLWTNEIGRELSLGMKVRKIIKSLDDKKMDKYLEKINNEKSIDIICKYGDIDYPSKLAFPLLKKNPSLVKLLPSAFRTIRKQ</sequence>
<dbReference type="PANTHER" id="PTHR42685:SF18">
    <property type="entry name" value="DIGERANYLGERANYLGLYCEROPHOSPHOLIPID REDUCTASE"/>
    <property type="match status" value="1"/>
</dbReference>
<dbReference type="InterPro" id="IPR054715">
    <property type="entry name" value="GGR_cat"/>
</dbReference>
<dbReference type="EMBL" id="BARU01017030">
    <property type="protein sequence ID" value="GAH55465.1"/>
    <property type="molecule type" value="Genomic_DNA"/>
</dbReference>
<keyword evidence="5" id="KW-0594">Phospholipid biosynthesis</keyword>
<evidence type="ECO:0000256" key="5">
    <source>
        <dbReference type="ARBA" id="ARBA00023209"/>
    </source>
</evidence>
<gene>
    <name evidence="8" type="ORF">S03H2_28264</name>
</gene>
<name>X1HEK3_9ZZZZ</name>
<feature type="non-terminal residue" evidence="8">
    <location>
        <position position="1"/>
    </location>
</feature>
<dbReference type="PANTHER" id="PTHR42685">
    <property type="entry name" value="GERANYLGERANYL DIPHOSPHATE REDUCTASE"/>
    <property type="match status" value="1"/>
</dbReference>
<keyword evidence="3" id="KW-0560">Oxidoreductase</keyword>
<keyword evidence="6" id="KW-1208">Phospholipid metabolism</keyword>
<feature type="domain" description="Digeranylgeranylglycerophospholipid reductase catalytic" evidence="7">
    <location>
        <begin position="5"/>
        <end position="69"/>
    </location>
</feature>
<keyword evidence="2" id="KW-0285">Flavoprotein</keyword>
<evidence type="ECO:0000256" key="2">
    <source>
        <dbReference type="ARBA" id="ARBA00022630"/>
    </source>
</evidence>
<dbReference type="GO" id="GO:0016491">
    <property type="term" value="F:oxidoreductase activity"/>
    <property type="evidence" value="ECO:0007669"/>
    <property type="project" value="UniProtKB-KW"/>
</dbReference>
<evidence type="ECO:0000313" key="8">
    <source>
        <dbReference type="EMBL" id="GAH55465.1"/>
    </source>
</evidence>
<keyword evidence="1" id="KW-0444">Lipid biosynthesis</keyword>
<evidence type="ECO:0000256" key="6">
    <source>
        <dbReference type="ARBA" id="ARBA00023264"/>
    </source>
</evidence>
<dbReference type="InterPro" id="IPR036188">
    <property type="entry name" value="FAD/NAD-bd_sf"/>
</dbReference>
<dbReference type="GO" id="GO:0008654">
    <property type="term" value="P:phospholipid biosynthetic process"/>
    <property type="evidence" value="ECO:0007669"/>
    <property type="project" value="UniProtKB-KW"/>
</dbReference>
<dbReference type="AlphaFoldDB" id="X1HEK3"/>
<proteinExistence type="predicted"/>
<evidence type="ECO:0000256" key="3">
    <source>
        <dbReference type="ARBA" id="ARBA00023002"/>
    </source>
</evidence>
<comment type="caution">
    <text evidence="8">The sequence shown here is derived from an EMBL/GenBank/DDBJ whole genome shotgun (WGS) entry which is preliminary data.</text>
</comment>
<protein>
    <recommendedName>
        <fullName evidence="7">Digeranylgeranylglycerophospholipid reductase catalytic domain-containing protein</fullName>
    </recommendedName>
</protein>
<dbReference type="SUPFAM" id="SSF51905">
    <property type="entry name" value="FAD/NAD(P)-binding domain"/>
    <property type="match status" value="1"/>
</dbReference>
<organism evidence="8">
    <name type="scientific">marine sediment metagenome</name>
    <dbReference type="NCBI Taxonomy" id="412755"/>
    <lineage>
        <taxon>unclassified sequences</taxon>
        <taxon>metagenomes</taxon>
        <taxon>ecological metagenomes</taxon>
    </lineage>
</organism>
<accession>X1HEK3</accession>